<comment type="caution">
    <text evidence="1">The sequence shown here is derived from an EMBL/GenBank/DDBJ whole genome shotgun (WGS) entry which is preliminary data.</text>
</comment>
<accession>A0ABU7C000</accession>
<dbReference type="EMBL" id="JAHUTI010073686">
    <property type="protein sequence ID" value="MED6256232.1"/>
    <property type="molecule type" value="Genomic_DNA"/>
</dbReference>
<keyword evidence="2" id="KW-1185">Reference proteome</keyword>
<proteinExistence type="predicted"/>
<evidence type="ECO:0000313" key="1">
    <source>
        <dbReference type="EMBL" id="MED6256232.1"/>
    </source>
</evidence>
<dbReference type="Proteomes" id="UP001345963">
    <property type="component" value="Unassembled WGS sequence"/>
</dbReference>
<gene>
    <name evidence="1" type="ORF">ATANTOWER_022271</name>
</gene>
<reference evidence="1 2" key="1">
    <citation type="submission" date="2021-07" db="EMBL/GenBank/DDBJ databases">
        <authorList>
            <person name="Palmer J.M."/>
        </authorList>
    </citation>
    <scope>NUCLEOTIDE SEQUENCE [LARGE SCALE GENOMIC DNA]</scope>
    <source>
        <strain evidence="1 2">AT_MEX2019</strain>
        <tissue evidence="1">Muscle</tissue>
    </source>
</reference>
<name>A0ABU7C000_9TELE</name>
<organism evidence="1 2">
    <name type="scientific">Ataeniobius toweri</name>
    <dbReference type="NCBI Taxonomy" id="208326"/>
    <lineage>
        <taxon>Eukaryota</taxon>
        <taxon>Metazoa</taxon>
        <taxon>Chordata</taxon>
        <taxon>Craniata</taxon>
        <taxon>Vertebrata</taxon>
        <taxon>Euteleostomi</taxon>
        <taxon>Actinopterygii</taxon>
        <taxon>Neopterygii</taxon>
        <taxon>Teleostei</taxon>
        <taxon>Neoteleostei</taxon>
        <taxon>Acanthomorphata</taxon>
        <taxon>Ovalentaria</taxon>
        <taxon>Atherinomorphae</taxon>
        <taxon>Cyprinodontiformes</taxon>
        <taxon>Goodeidae</taxon>
        <taxon>Ataeniobius</taxon>
    </lineage>
</organism>
<evidence type="ECO:0000313" key="2">
    <source>
        <dbReference type="Proteomes" id="UP001345963"/>
    </source>
</evidence>
<sequence length="191" mass="21317">MSLFGKYVHVPLCVHCQSCKFLSPDLKIIIPLRISCVMAQSLLFITVLLSEPLAVLQPMRAISPPPSISFSLSPACSFSLPAPAGLRDQEPALPWQLVLSLSLNRSSLDRCLAARQTLYNAHPTTTNTGFTTDSSDGFKSHFLRIFFSCCLFSLYVPVSGCGSLSRVQCATLRFVCHAHMDYYWQWQNFYV</sequence>
<protein>
    <submittedName>
        <fullName evidence="1">Uncharacterized protein</fullName>
    </submittedName>
</protein>